<dbReference type="EnsemblMetazoa" id="GBRI018018-RA">
    <property type="protein sequence ID" value="GBRI018018-PA"/>
    <property type="gene ID" value="GBRI018018"/>
</dbReference>
<accession>A0A1A9WFM4</accession>
<comment type="similarity">
    <text evidence="1 12">Belongs to the class-I aminoacyl-tRNA synthetase family.</text>
</comment>
<evidence type="ECO:0000313" key="15">
    <source>
        <dbReference type="Proteomes" id="UP000091820"/>
    </source>
</evidence>
<dbReference type="InterPro" id="IPR014729">
    <property type="entry name" value="Rossmann-like_a/b/a_fold"/>
</dbReference>
<reference evidence="14" key="2">
    <citation type="submission" date="2020-05" db="UniProtKB">
        <authorList>
            <consortium name="EnsemblMetazoa"/>
        </authorList>
    </citation>
    <scope>IDENTIFICATION</scope>
    <source>
        <strain evidence="14">IAEA</strain>
    </source>
</reference>
<dbReference type="PROSITE" id="PS00178">
    <property type="entry name" value="AA_TRNA_LIGASE_I"/>
    <property type="match status" value="1"/>
</dbReference>
<evidence type="ECO:0000256" key="7">
    <source>
        <dbReference type="ARBA" id="ARBA00023146"/>
    </source>
</evidence>
<proteinExistence type="inferred from homology"/>
<dbReference type="SMART" id="SM00836">
    <property type="entry name" value="DALR_1"/>
    <property type="match status" value="1"/>
</dbReference>
<sequence length="567" mass="66156">MSAFIRKKISEKINQVYKSNKVYYELEVPSKKQQLYENQIVLHWKPPKENHALLLESLKDLQYDNELVERVSLLPAQSNESSKVEFVLRKQPYMKSLLYEDEDPWHAFSDEHIVFEFSSPNIAKPFHVGHLRSTIIGNVLANLHQQLGYKVTKMNYLGDWGTQLGMLQVGVEMLEITETQMQLVPIETLYKAYVKANEASKLDPSIATRARQIFSDLETGSCETSLLKQWSLYRDYTVKELEVVYKRLGVKFDAYEWESQYSQENILEILQKLEAKHLLLPEEDGRKVVKVEERRIPVVKSDGTTLYLTRDIAALLDRWKRFKFSEIFYVVENGQMDHFKALFKTTSSLLDEIKENHLKHIKFGRIHGMSTRRGQAVFLKDLLDEARDRMFEKQIQSPNTKASVDSKETADILGVTAVIINDLKQRRQRDYDFNWDKALQMNGDTGIKLQYTHCRLYSLLEQNAHLIQDNIEPSLVYFNEAEAVDLLNVLAKFPQILWQTKEHLEACILVNYLFSLCNSTSRCLKRLPVKKEQSFLKQKQRLLLFKAAKRTLRNGMDILGLKCLNEM</sequence>
<dbReference type="GO" id="GO:0005739">
    <property type="term" value="C:mitochondrion"/>
    <property type="evidence" value="ECO:0007669"/>
    <property type="project" value="TreeGrafter"/>
</dbReference>
<dbReference type="SUPFAM" id="SSF52374">
    <property type="entry name" value="Nucleotidylyl transferase"/>
    <property type="match status" value="1"/>
</dbReference>
<dbReference type="FunFam" id="3.40.50.620:FF:000058">
    <property type="entry name" value="Mitochondrial arginyl-tRNA synthetase"/>
    <property type="match status" value="1"/>
</dbReference>
<dbReference type="InterPro" id="IPR001412">
    <property type="entry name" value="aa-tRNA-synth_I_CS"/>
</dbReference>
<dbReference type="STRING" id="37001.A0A1A9WFM4"/>
<keyword evidence="15" id="KW-1185">Reference proteome</keyword>
<evidence type="ECO:0000256" key="9">
    <source>
        <dbReference type="ARBA" id="ARBA00039495"/>
    </source>
</evidence>
<dbReference type="PANTHER" id="PTHR11956:SF11">
    <property type="entry name" value="ARGININE--TRNA LIGASE, MITOCHONDRIAL-RELATED"/>
    <property type="match status" value="1"/>
</dbReference>
<evidence type="ECO:0000313" key="14">
    <source>
        <dbReference type="EnsemblMetazoa" id="GBRI018018-PA"/>
    </source>
</evidence>
<feature type="domain" description="DALR anticodon binding" evidence="13">
    <location>
        <begin position="449"/>
        <end position="567"/>
    </location>
</feature>
<dbReference type="EC" id="6.1.1.19" evidence="2"/>
<dbReference type="InterPro" id="IPR008909">
    <property type="entry name" value="DALR_anticod-bd"/>
</dbReference>
<dbReference type="InterPro" id="IPR009080">
    <property type="entry name" value="tRNAsynth_Ia_anticodon-bd"/>
</dbReference>
<dbReference type="GO" id="GO:0005524">
    <property type="term" value="F:ATP binding"/>
    <property type="evidence" value="ECO:0007669"/>
    <property type="project" value="UniProtKB-KW"/>
</dbReference>
<comment type="function">
    <text evidence="11">Catalyzes the attachment of arginine to tRNA(Arg) in a two-step reaction: arginine is first activated by ATP to form Arg-AMP and then transferred to the acceptor end of tRNA(Arg).</text>
</comment>
<name>A0A1A9WFM4_9MUSC</name>
<dbReference type="Gene3D" id="1.10.730.10">
    <property type="entry name" value="Isoleucyl-tRNA Synthetase, Domain 1"/>
    <property type="match status" value="1"/>
</dbReference>
<dbReference type="PANTHER" id="PTHR11956">
    <property type="entry name" value="ARGINYL-TRNA SYNTHETASE"/>
    <property type="match status" value="1"/>
</dbReference>
<dbReference type="GO" id="GO:0004814">
    <property type="term" value="F:arginine-tRNA ligase activity"/>
    <property type="evidence" value="ECO:0007669"/>
    <property type="project" value="UniProtKB-EC"/>
</dbReference>
<evidence type="ECO:0000256" key="11">
    <source>
        <dbReference type="ARBA" id="ARBA00049595"/>
    </source>
</evidence>
<dbReference type="NCBIfam" id="TIGR00456">
    <property type="entry name" value="argS"/>
    <property type="match status" value="1"/>
</dbReference>
<protein>
    <recommendedName>
        <fullName evidence="9">Probable arginine--tRNA ligase, mitochondrial</fullName>
        <ecNumber evidence="2">6.1.1.19</ecNumber>
    </recommendedName>
    <alternativeName>
        <fullName evidence="8">Arginyl-tRNA synthetase</fullName>
    </alternativeName>
</protein>
<dbReference type="InterPro" id="IPR035684">
    <property type="entry name" value="ArgRS_core"/>
</dbReference>
<organism evidence="14 15">
    <name type="scientific">Glossina brevipalpis</name>
    <dbReference type="NCBI Taxonomy" id="37001"/>
    <lineage>
        <taxon>Eukaryota</taxon>
        <taxon>Metazoa</taxon>
        <taxon>Ecdysozoa</taxon>
        <taxon>Arthropoda</taxon>
        <taxon>Hexapoda</taxon>
        <taxon>Insecta</taxon>
        <taxon>Pterygota</taxon>
        <taxon>Neoptera</taxon>
        <taxon>Endopterygota</taxon>
        <taxon>Diptera</taxon>
        <taxon>Brachycera</taxon>
        <taxon>Muscomorpha</taxon>
        <taxon>Hippoboscoidea</taxon>
        <taxon>Glossinidae</taxon>
        <taxon>Glossina</taxon>
    </lineage>
</organism>
<keyword evidence="7 12" id="KW-0030">Aminoacyl-tRNA synthetase</keyword>
<reference evidence="15" key="1">
    <citation type="submission" date="2014-03" db="EMBL/GenBank/DDBJ databases">
        <authorList>
            <person name="Aksoy S."/>
            <person name="Warren W."/>
            <person name="Wilson R.K."/>
        </authorList>
    </citation>
    <scope>NUCLEOTIDE SEQUENCE [LARGE SCALE GENOMIC DNA]</scope>
    <source>
        <strain evidence="15">IAEA</strain>
    </source>
</reference>
<dbReference type="Gene3D" id="3.40.50.620">
    <property type="entry name" value="HUPs"/>
    <property type="match status" value="1"/>
</dbReference>
<evidence type="ECO:0000256" key="6">
    <source>
        <dbReference type="ARBA" id="ARBA00022917"/>
    </source>
</evidence>
<dbReference type="InterPro" id="IPR001278">
    <property type="entry name" value="Arg-tRNA-ligase"/>
</dbReference>
<evidence type="ECO:0000256" key="3">
    <source>
        <dbReference type="ARBA" id="ARBA00022598"/>
    </source>
</evidence>
<keyword evidence="6 12" id="KW-0648">Protein biosynthesis</keyword>
<comment type="catalytic activity">
    <reaction evidence="10">
        <text>tRNA(Arg) + L-arginine + ATP = L-arginyl-tRNA(Arg) + AMP + diphosphate</text>
        <dbReference type="Rhea" id="RHEA:20301"/>
        <dbReference type="Rhea" id="RHEA-COMP:9658"/>
        <dbReference type="Rhea" id="RHEA-COMP:9673"/>
        <dbReference type="ChEBI" id="CHEBI:30616"/>
        <dbReference type="ChEBI" id="CHEBI:32682"/>
        <dbReference type="ChEBI" id="CHEBI:33019"/>
        <dbReference type="ChEBI" id="CHEBI:78442"/>
        <dbReference type="ChEBI" id="CHEBI:78513"/>
        <dbReference type="ChEBI" id="CHEBI:456215"/>
        <dbReference type="EC" id="6.1.1.19"/>
    </reaction>
</comment>
<dbReference type="GO" id="GO:0032543">
    <property type="term" value="P:mitochondrial translation"/>
    <property type="evidence" value="ECO:0007669"/>
    <property type="project" value="TreeGrafter"/>
</dbReference>
<evidence type="ECO:0000256" key="10">
    <source>
        <dbReference type="ARBA" id="ARBA00049339"/>
    </source>
</evidence>
<dbReference type="SUPFAM" id="SSF47323">
    <property type="entry name" value="Anticodon-binding domain of a subclass of class I aminoacyl-tRNA synthetases"/>
    <property type="match status" value="1"/>
</dbReference>
<evidence type="ECO:0000256" key="12">
    <source>
        <dbReference type="RuleBase" id="RU363038"/>
    </source>
</evidence>
<keyword evidence="3 12" id="KW-0436">Ligase</keyword>
<evidence type="ECO:0000256" key="8">
    <source>
        <dbReference type="ARBA" id="ARBA00033033"/>
    </source>
</evidence>
<dbReference type="FunFam" id="1.10.730.10:FF:000006">
    <property type="entry name" value="Arginyl-tRNA synthetase 2, mitochondrial"/>
    <property type="match status" value="1"/>
</dbReference>
<dbReference type="Proteomes" id="UP000091820">
    <property type="component" value="Unassembled WGS sequence"/>
</dbReference>
<dbReference type="GO" id="GO:0006420">
    <property type="term" value="P:arginyl-tRNA aminoacylation"/>
    <property type="evidence" value="ECO:0007669"/>
    <property type="project" value="InterPro"/>
</dbReference>
<evidence type="ECO:0000259" key="13">
    <source>
        <dbReference type="SMART" id="SM00836"/>
    </source>
</evidence>
<dbReference type="Pfam" id="PF00750">
    <property type="entry name" value="tRNA-synt_1d"/>
    <property type="match status" value="1"/>
</dbReference>
<keyword evidence="4 12" id="KW-0547">Nucleotide-binding</keyword>
<dbReference type="PRINTS" id="PR01038">
    <property type="entry name" value="TRNASYNTHARG"/>
</dbReference>
<evidence type="ECO:0000256" key="2">
    <source>
        <dbReference type="ARBA" id="ARBA00012837"/>
    </source>
</evidence>
<keyword evidence="5 12" id="KW-0067">ATP-binding</keyword>
<dbReference type="AlphaFoldDB" id="A0A1A9WFM4"/>
<dbReference type="Pfam" id="PF05746">
    <property type="entry name" value="DALR_1"/>
    <property type="match status" value="1"/>
</dbReference>
<evidence type="ECO:0000256" key="5">
    <source>
        <dbReference type="ARBA" id="ARBA00022840"/>
    </source>
</evidence>
<evidence type="ECO:0000256" key="1">
    <source>
        <dbReference type="ARBA" id="ARBA00005594"/>
    </source>
</evidence>
<evidence type="ECO:0000256" key="4">
    <source>
        <dbReference type="ARBA" id="ARBA00022741"/>
    </source>
</evidence>
<dbReference type="VEuPathDB" id="VectorBase:GBRI018018"/>